<sequence length="205" mass="23708">MSLQWLDWARRIQALSQAGLTFSKDEFDLERYTELQQISAEILATYSEHSFEKINQLFANEEGYQTPKVDVRGVVFEQGKILMVQEKADGKWSLPGGFCEVGLSPTENVVKEIEEEAGYRTKAKKLLALLDMNKHFHPPQPYHYYKVFIECEVDKAVAMEGLETSQVKFFREDGLPPLSENRNTKEQIEMLFELRRNEGEHAIVD</sequence>
<dbReference type="Pfam" id="PF12535">
    <property type="entry name" value="Nudix_N"/>
    <property type="match status" value="1"/>
</dbReference>
<organism evidence="4 6">
    <name type="scientific">Alkalihalobacillus alcalophilus ATCC 27647 = CGMCC 1.3604</name>
    <dbReference type="NCBI Taxonomy" id="1218173"/>
    <lineage>
        <taxon>Bacteria</taxon>
        <taxon>Bacillati</taxon>
        <taxon>Bacillota</taxon>
        <taxon>Bacilli</taxon>
        <taxon>Bacillales</taxon>
        <taxon>Bacillaceae</taxon>
        <taxon>Alkalihalobacillus</taxon>
    </lineage>
</organism>
<dbReference type="eggNOG" id="COG1051">
    <property type="taxonomic scope" value="Bacteria"/>
</dbReference>
<dbReference type="InterPro" id="IPR000086">
    <property type="entry name" value="NUDIX_hydrolase_dom"/>
</dbReference>
<dbReference type="Proteomes" id="UP000002754">
    <property type="component" value="Unassembled WGS sequence"/>
</dbReference>
<dbReference type="SUPFAM" id="SSF55811">
    <property type="entry name" value="Nudix"/>
    <property type="match status" value="1"/>
</dbReference>
<dbReference type="InterPro" id="IPR059176">
    <property type="entry name" value="UDP-X_N"/>
</dbReference>
<evidence type="ECO:0000256" key="1">
    <source>
        <dbReference type="ARBA" id="ARBA00001946"/>
    </source>
</evidence>
<dbReference type="InterPro" id="IPR015797">
    <property type="entry name" value="NUDIX_hydrolase-like_dom_sf"/>
</dbReference>
<evidence type="ECO:0000256" key="2">
    <source>
        <dbReference type="ARBA" id="ARBA00022801"/>
    </source>
</evidence>
<dbReference type="CDD" id="cd04672">
    <property type="entry name" value="NUDIX_CDP-Chase_like"/>
    <property type="match status" value="1"/>
</dbReference>
<dbReference type="PANTHER" id="PTHR43046">
    <property type="entry name" value="GDP-MANNOSE MANNOSYL HYDROLASE"/>
    <property type="match status" value="1"/>
</dbReference>
<dbReference type="EMBL" id="JALP01000159">
    <property type="protein sequence ID" value="THG90354.1"/>
    <property type="molecule type" value="Genomic_DNA"/>
</dbReference>
<dbReference type="OrthoDB" id="9804442at2"/>
<comment type="cofactor">
    <cofactor evidence="1">
        <name>Mg(2+)</name>
        <dbReference type="ChEBI" id="CHEBI:18420"/>
    </cofactor>
</comment>
<dbReference type="GO" id="GO:0016787">
    <property type="term" value="F:hydrolase activity"/>
    <property type="evidence" value="ECO:0007669"/>
    <property type="project" value="UniProtKB-KW"/>
</dbReference>
<gene>
    <name evidence="5" type="ORF">AJ85_11340</name>
    <name evidence="4" type="ORF">BALCAV_0215850</name>
</gene>
<dbReference type="Pfam" id="PF00293">
    <property type="entry name" value="NUDIX"/>
    <property type="match status" value="1"/>
</dbReference>
<evidence type="ECO:0000313" key="7">
    <source>
        <dbReference type="Proteomes" id="UP000297014"/>
    </source>
</evidence>
<evidence type="ECO:0000313" key="6">
    <source>
        <dbReference type="Proteomes" id="UP000002754"/>
    </source>
</evidence>
<dbReference type="Gene3D" id="3.90.79.10">
    <property type="entry name" value="Nucleoside Triphosphate Pyrophosphohydrolase"/>
    <property type="match status" value="1"/>
</dbReference>
<dbReference type="RefSeq" id="WP_003320929.1">
    <property type="nucleotide sequence ID" value="NZ_ALPT02000059.1"/>
</dbReference>
<feature type="domain" description="Nudix hydrolase" evidence="3">
    <location>
        <begin position="66"/>
        <end position="192"/>
    </location>
</feature>
<keyword evidence="6" id="KW-1185">Reference proteome</keyword>
<evidence type="ECO:0000313" key="4">
    <source>
        <dbReference type="EMBL" id="KGA96471.1"/>
    </source>
</evidence>
<dbReference type="Proteomes" id="UP000297014">
    <property type="component" value="Unassembled WGS sequence"/>
</dbReference>
<evidence type="ECO:0000313" key="5">
    <source>
        <dbReference type="EMBL" id="THG90354.1"/>
    </source>
</evidence>
<reference evidence="5 7" key="2">
    <citation type="submission" date="2014-01" db="EMBL/GenBank/DDBJ databases">
        <title>Draft genome sequencing of Bacillus alcalophilus CGMCC 1.3604.</title>
        <authorList>
            <person name="Yang J."/>
            <person name="Diao L."/>
            <person name="Yang S."/>
        </authorList>
    </citation>
    <scope>NUCLEOTIDE SEQUENCE [LARGE SCALE GENOMIC DNA]</scope>
    <source>
        <strain evidence="5 7">CGMCC 1.3604</strain>
    </source>
</reference>
<dbReference type="PANTHER" id="PTHR43046:SF16">
    <property type="entry name" value="ADP-RIBOSE PYROPHOSPHATASE YJHB-RELATED"/>
    <property type="match status" value="1"/>
</dbReference>
<accession>A0A094WI29</accession>
<dbReference type="STRING" id="1218173.BALCAV_0215850"/>
<reference evidence="4 6" key="1">
    <citation type="journal article" date="2014" name="Genome Announc.">
        <title>Draft Genome Sequence of Bacillus alcalophilus AV1934, a Classic Alkaliphile Isolated from Human Feces in 1934.</title>
        <authorList>
            <person name="Attie O."/>
            <person name="Jayaprakash A."/>
            <person name="Shah H."/>
            <person name="Paulsen I.T."/>
            <person name="Morino M."/>
            <person name="Takahashi Y."/>
            <person name="Narumi I."/>
            <person name="Sachidanandam R."/>
            <person name="Satoh K."/>
            <person name="Ito M."/>
            <person name="Krulwich T.A."/>
        </authorList>
    </citation>
    <scope>NUCLEOTIDE SEQUENCE [LARGE SCALE GENOMIC DNA]</scope>
    <source>
        <strain evidence="4 6">AV1934</strain>
    </source>
</reference>
<name>A0A094WI29_ALKAL</name>
<comment type="caution">
    <text evidence="4">The sequence shown here is derived from an EMBL/GenBank/DDBJ whole genome shotgun (WGS) entry which is preliminary data.</text>
</comment>
<keyword evidence="2" id="KW-0378">Hydrolase</keyword>
<evidence type="ECO:0000259" key="3">
    <source>
        <dbReference type="PROSITE" id="PS51462"/>
    </source>
</evidence>
<dbReference type="EMBL" id="ALPT02000059">
    <property type="protein sequence ID" value="KGA96471.1"/>
    <property type="molecule type" value="Genomic_DNA"/>
</dbReference>
<dbReference type="Gene3D" id="6.10.250.1120">
    <property type="match status" value="1"/>
</dbReference>
<dbReference type="AlphaFoldDB" id="A0A094WI29"/>
<protein>
    <submittedName>
        <fullName evidence="4">ADP-ribose pyrophosphatase</fullName>
    </submittedName>
</protein>
<proteinExistence type="predicted"/>
<dbReference type="PROSITE" id="PS51462">
    <property type="entry name" value="NUDIX"/>
    <property type="match status" value="1"/>
</dbReference>